<reference evidence="1 2" key="1">
    <citation type="submission" date="2021-01" db="EMBL/GenBank/DDBJ databases">
        <title>Whole genome shotgun sequence of Catellatospora citrea NBRC 14495.</title>
        <authorList>
            <person name="Komaki H."/>
            <person name="Tamura T."/>
        </authorList>
    </citation>
    <scope>NUCLEOTIDE SEQUENCE [LARGE SCALE GENOMIC DNA]</scope>
    <source>
        <strain evidence="1 2">NBRC 14495</strain>
    </source>
</reference>
<evidence type="ECO:0000313" key="1">
    <source>
        <dbReference type="EMBL" id="GIG00067.1"/>
    </source>
</evidence>
<dbReference type="AlphaFoldDB" id="A0A8J3KHD4"/>
<gene>
    <name evidence="1" type="ORF">Cci01nite_51600</name>
</gene>
<name>A0A8J3KHD4_9ACTN</name>
<keyword evidence="2" id="KW-1185">Reference proteome</keyword>
<sequence length="254" mass="28707">MVPHPGNHHNLLETDVNELLTRAIEAHGGSRRWRELTQARATIVSGGSLFARKGLPQDPAPRQMTVRLHEERASITPFGAPDQKTDFTPARIAVQKLDGRVVAERQDPRTSFSGHVLETPWDALDRAYFNGYALWTYLTTPFLLAMPGFAVTEIEPWREGDELWRGLRATFPPEIASHSTDQDFYFGPDHLLRRHDYHVDVAGGFAAAQYVYDCVEADGIVLPTRRRAYRRDSDGRSIPDEVMVSIDLSDIHFS</sequence>
<comment type="caution">
    <text evidence="1">The sequence shown here is derived from an EMBL/GenBank/DDBJ whole genome shotgun (WGS) entry which is preliminary data.</text>
</comment>
<dbReference type="EMBL" id="BONH01000025">
    <property type="protein sequence ID" value="GIG00067.1"/>
    <property type="molecule type" value="Genomic_DNA"/>
</dbReference>
<evidence type="ECO:0000313" key="2">
    <source>
        <dbReference type="Proteomes" id="UP000659904"/>
    </source>
</evidence>
<protein>
    <submittedName>
        <fullName evidence="1">Uncharacterized protein</fullName>
    </submittedName>
</protein>
<proteinExistence type="predicted"/>
<dbReference type="Proteomes" id="UP000659904">
    <property type="component" value="Unassembled WGS sequence"/>
</dbReference>
<organism evidence="1 2">
    <name type="scientific">Catellatospora citrea</name>
    <dbReference type="NCBI Taxonomy" id="53366"/>
    <lineage>
        <taxon>Bacteria</taxon>
        <taxon>Bacillati</taxon>
        <taxon>Actinomycetota</taxon>
        <taxon>Actinomycetes</taxon>
        <taxon>Micromonosporales</taxon>
        <taxon>Micromonosporaceae</taxon>
        <taxon>Catellatospora</taxon>
    </lineage>
</organism>
<accession>A0A8J3KHD4</accession>